<feature type="binding site" evidence="10">
    <location>
        <position position="194"/>
    </location>
    <ligand>
        <name>Zn(2+)</name>
        <dbReference type="ChEBI" id="CHEBI:29105"/>
    </ligand>
</feature>
<keyword evidence="3 10" id="KW-0479">Metal-binding</keyword>
<reference evidence="11 12" key="1">
    <citation type="submission" date="2018-08" db="EMBL/GenBank/DDBJ databases">
        <title>A genome reference for cultivated species of the human gut microbiota.</title>
        <authorList>
            <person name="Zou Y."/>
            <person name="Xue W."/>
            <person name="Luo G."/>
        </authorList>
    </citation>
    <scope>NUCLEOTIDE SEQUENCE [LARGE SCALE GENOMIC DNA]</scope>
    <source>
        <strain evidence="11 12">OF01-3</strain>
    </source>
</reference>
<comment type="similarity">
    <text evidence="7 10">Belongs to the QueC family.</text>
</comment>
<evidence type="ECO:0000256" key="9">
    <source>
        <dbReference type="ARBA" id="ARBA00047890"/>
    </source>
</evidence>
<feature type="binding site" evidence="10">
    <location>
        <position position="197"/>
    </location>
    <ligand>
        <name>Zn(2+)</name>
        <dbReference type="ChEBI" id="CHEBI:29105"/>
    </ligand>
</feature>
<organism evidence="11 12">
    <name type="scientific">Anaerococcus nagyae</name>
    <dbReference type="NCBI Taxonomy" id="1755241"/>
    <lineage>
        <taxon>Bacteria</taxon>
        <taxon>Bacillati</taxon>
        <taxon>Bacillota</taxon>
        <taxon>Tissierellia</taxon>
        <taxon>Tissierellales</taxon>
        <taxon>Peptoniphilaceae</taxon>
        <taxon>Anaerococcus</taxon>
    </lineage>
</organism>
<dbReference type="Pfam" id="PF06508">
    <property type="entry name" value="QueC"/>
    <property type="match status" value="1"/>
</dbReference>
<evidence type="ECO:0000256" key="6">
    <source>
        <dbReference type="ARBA" id="ARBA00022840"/>
    </source>
</evidence>
<comment type="subunit">
    <text evidence="10">Homodimer.</text>
</comment>
<dbReference type="InterPro" id="IPR018317">
    <property type="entry name" value="QueC"/>
</dbReference>
<evidence type="ECO:0000256" key="4">
    <source>
        <dbReference type="ARBA" id="ARBA00022741"/>
    </source>
</evidence>
<evidence type="ECO:0000256" key="2">
    <source>
        <dbReference type="ARBA" id="ARBA00022598"/>
    </source>
</evidence>
<keyword evidence="2 10" id="KW-0436">Ligase</keyword>
<comment type="function">
    <text evidence="10">Catalyzes the ATP-dependent conversion of 7-carboxy-7-deazaguanine (CDG) to 7-cyano-7-deazaguanine (preQ(0)).</text>
</comment>
<evidence type="ECO:0000256" key="5">
    <source>
        <dbReference type="ARBA" id="ARBA00022833"/>
    </source>
</evidence>
<dbReference type="EMBL" id="QVEU01000007">
    <property type="protein sequence ID" value="RGB75112.1"/>
    <property type="molecule type" value="Genomic_DNA"/>
</dbReference>
<dbReference type="RefSeq" id="WP_117522088.1">
    <property type="nucleotide sequence ID" value="NZ_AP031484.1"/>
</dbReference>
<dbReference type="Proteomes" id="UP000261011">
    <property type="component" value="Unassembled WGS sequence"/>
</dbReference>
<feature type="binding site" evidence="10">
    <location>
        <position position="200"/>
    </location>
    <ligand>
        <name>Zn(2+)</name>
        <dbReference type="ChEBI" id="CHEBI:29105"/>
    </ligand>
</feature>
<keyword evidence="10" id="KW-0671">Queuosine biosynthesis</keyword>
<dbReference type="PANTHER" id="PTHR42914">
    <property type="entry name" value="7-CYANO-7-DEAZAGUANINE SYNTHASE"/>
    <property type="match status" value="1"/>
</dbReference>
<dbReference type="OrthoDB" id="9789567at2"/>
<evidence type="ECO:0000256" key="3">
    <source>
        <dbReference type="ARBA" id="ARBA00022723"/>
    </source>
</evidence>
<proteinExistence type="inferred from homology"/>
<dbReference type="GO" id="GO:0008616">
    <property type="term" value="P:tRNA queuosine(34) biosynthetic process"/>
    <property type="evidence" value="ECO:0007669"/>
    <property type="project" value="UniProtKB-UniRule"/>
</dbReference>
<evidence type="ECO:0000256" key="10">
    <source>
        <dbReference type="HAMAP-Rule" id="MF_01633"/>
    </source>
</evidence>
<dbReference type="SUPFAM" id="SSF52402">
    <property type="entry name" value="Adenine nucleotide alpha hydrolases-like"/>
    <property type="match status" value="1"/>
</dbReference>
<dbReference type="AlphaFoldDB" id="A0A3E2THL9"/>
<dbReference type="NCBIfam" id="TIGR00364">
    <property type="entry name" value="7-cyano-7-deazaguanine synthase QueC"/>
    <property type="match status" value="1"/>
</dbReference>
<keyword evidence="12" id="KW-1185">Reference proteome</keyword>
<keyword evidence="4 10" id="KW-0547">Nucleotide-binding</keyword>
<gene>
    <name evidence="10 11" type="primary">queC</name>
    <name evidence="11" type="ORF">DXA39_07445</name>
</gene>
<evidence type="ECO:0000313" key="12">
    <source>
        <dbReference type="Proteomes" id="UP000261011"/>
    </source>
</evidence>
<comment type="catalytic activity">
    <reaction evidence="9 10">
        <text>7-carboxy-7-carbaguanine + NH4(+) + 2 ATP = 7-cyano-7-carbaguanine + 2 AMP + 2 diphosphate + 2 H(+)</text>
        <dbReference type="Rhea" id="RHEA:27982"/>
        <dbReference type="ChEBI" id="CHEBI:15378"/>
        <dbReference type="ChEBI" id="CHEBI:28938"/>
        <dbReference type="ChEBI" id="CHEBI:30616"/>
        <dbReference type="ChEBI" id="CHEBI:33019"/>
        <dbReference type="ChEBI" id="CHEBI:45075"/>
        <dbReference type="ChEBI" id="CHEBI:61036"/>
        <dbReference type="ChEBI" id="CHEBI:456215"/>
        <dbReference type="EC" id="6.3.4.20"/>
    </reaction>
</comment>
<evidence type="ECO:0000256" key="8">
    <source>
        <dbReference type="ARBA" id="ARBA00039149"/>
    </source>
</evidence>
<accession>A0A3E2THL9</accession>
<dbReference type="GO" id="GO:0016879">
    <property type="term" value="F:ligase activity, forming carbon-nitrogen bonds"/>
    <property type="evidence" value="ECO:0007669"/>
    <property type="project" value="UniProtKB-UniRule"/>
</dbReference>
<dbReference type="EC" id="6.3.4.20" evidence="8 10"/>
<evidence type="ECO:0000256" key="7">
    <source>
        <dbReference type="ARBA" id="ARBA00037993"/>
    </source>
</evidence>
<keyword evidence="5 10" id="KW-0862">Zinc</keyword>
<evidence type="ECO:0000313" key="11">
    <source>
        <dbReference type="EMBL" id="RGB75112.1"/>
    </source>
</evidence>
<comment type="pathway">
    <text evidence="1 10">Purine metabolism; 7-cyano-7-deazaguanine biosynthesis.</text>
</comment>
<dbReference type="GO" id="GO:0005524">
    <property type="term" value="F:ATP binding"/>
    <property type="evidence" value="ECO:0007669"/>
    <property type="project" value="UniProtKB-UniRule"/>
</dbReference>
<comment type="caution">
    <text evidence="11">The sequence shown here is derived from an EMBL/GenBank/DDBJ whole genome shotgun (WGS) entry which is preliminary data.</text>
</comment>
<evidence type="ECO:0000256" key="1">
    <source>
        <dbReference type="ARBA" id="ARBA00005061"/>
    </source>
</evidence>
<dbReference type="PIRSF" id="PIRSF006293">
    <property type="entry name" value="ExsB"/>
    <property type="match status" value="1"/>
</dbReference>
<name>A0A3E2THL9_9FIRM</name>
<feature type="binding site" evidence="10">
    <location>
        <position position="186"/>
    </location>
    <ligand>
        <name>Zn(2+)</name>
        <dbReference type="ChEBI" id="CHEBI:29105"/>
    </ligand>
</feature>
<sequence length="218" mass="24241">MKSLVLLSGGVDSSTCLAMALDNKEEVIAISIEYGQSHGKRELQAAKDIANYYKVDHRIIDLSNIFNASKSSLNKNNNLEVSKGDYADQENINTEVEFRNGVFLTVMASLALQFDANKIYYGAHLDDSGAIYADTSEEFIDSITRTIDIGTRSKVEVVTPFRNKRKEDIVRTGLKLNLPYELTYSCYVGGDEPCGECGTCIDRKKAFLANGITDEKYF</sequence>
<comment type="cofactor">
    <cofactor evidence="10">
        <name>Zn(2+)</name>
        <dbReference type="ChEBI" id="CHEBI:29105"/>
    </cofactor>
    <text evidence="10">Binds 1 zinc ion per subunit.</text>
</comment>
<dbReference type="UniPathway" id="UPA00391"/>
<dbReference type="GO" id="GO:0008270">
    <property type="term" value="F:zinc ion binding"/>
    <property type="evidence" value="ECO:0007669"/>
    <property type="project" value="UniProtKB-UniRule"/>
</dbReference>
<dbReference type="PANTHER" id="PTHR42914:SF1">
    <property type="entry name" value="7-CYANO-7-DEAZAGUANINE SYNTHASE"/>
    <property type="match status" value="1"/>
</dbReference>
<dbReference type="InterPro" id="IPR014729">
    <property type="entry name" value="Rossmann-like_a/b/a_fold"/>
</dbReference>
<feature type="binding site" evidence="10">
    <location>
        <begin position="7"/>
        <end position="17"/>
    </location>
    <ligand>
        <name>ATP</name>
        <dbReference type="ChEBI" id="CHEBI:30616"/>
    </ligand>
</feature>
<dbReference type="CDD" id="cd01995">
    <property type="entry name" value="QueC-like"/>
    <property type="match status" value="1"/>
</dbReference>
<keyword evidence="6 10" id="KW-0067">ATP-binding</keyword>
<dbReference type="Gene3D" id="3.40.50.620">
    <property type="entry name" value="HUPs"/>
    <property type="match status" value="1"/>
</dbReference>
<protein>
    <recommendedName>
        <fullName evidence="8 10">7-cyano-7-deazaguanine synthase</fullName>
        <ecNumber evidence="8 10">6.3.4.20</ecNumber>
    </recommendedName>
    <alternativeName>
        <fullName evidence="10">7-cyano-7-carbaguanine synthase</fullName>
    </alternativeName>
    <alternativeName>
        <fullName evidence="10">PreQ(0) synthase</fullName>
    </alternativeName>
    <alternativeName>
        <fullName evidence="10">Queuosine biosynthesis protein QueC</fullName>
    </alternativeName>
</protein>
<dbReference type="HAMAP" id="MF_01633">
    <property type="entry name" value="QueC"/>
    <property type="match status" value="1"/>
</dbReference>